<evidence type="ECO:0000313" key="3">
    <source>
        <dbReference type="Proteomes" id="UP000638353"/>
    </source>
</evidence>
<dbReference type="AlphaFoldDB" id="A0A919C9B4"/>
<proteinExistence type="predicted"/>
<dbReference type="EMBL" id="BMVC01000004">
    <property type="protein sequence ID" value="GHC89535.1"/>
    <property type="molecule type" value="Genomic_DNA"/>
</dbReference>
<reference evidence="2" key="2">
    <citation type="submission" date="2020-09" db="EMBL/GenBank/DDBJ databases">
        <authorList>
            <person name="Sun Q."/>
            <person name="Ohkuma M."/>
        </authorList>
    </citation>
    <scope>NUCLEOTIDE SEQUENCE</scope>
    <source>
        <strain evidence="2">JCM 4637</strain>
    </source>
</reference>
<reference evidence="2" key="1">
    <citation type="journal article" date="2014" name="Int. J. Syst. Evol. Microbiol.">
        <title>Complete genome sequence of Corynebacterium casei LMG S-19264T (=DSM 44701T), isolated from a smear-ripened cheese.</title>
        <authorList>
            <consortium name="US DOE Joint Genome Institute (JGI-PGF)"/>
            <person name="Walter F."/>
            <person name="Albersmeier A."/>
            <person name="Kalinowski J."/>
            <person name="Ruckert C."/>
        </authorList>
    </citation>
    <scope>NUCLEOTIDE SEQUENCE</scope>
    <source>
        <strain evidence="2">JCM 4637</strain>
    </source>
</reference>
<name>A0A919C9B4_9ACTN</name>
<dbReference type="Proteomes" id="UP000638353">
    <property type="component" value="Unassembled WGS sequence"/>
</dbReference>
<feature type="region of interest" description="Disordered" evidence="1">
    <location>
        <begin position="66"/>
        <end position="107"/>
    </location>
</feature>
<comment type="caution">
    <text evidence="2">The sequence shown here is derived from an EMBL/GenBank/DDBJ whole genome shotgun (WGS) entry which is preliminary data.</text>
</comment>
<organism evidence="2 3">
    <name type="scientific">Streptomyces finlayi</name>
    <dbReference type="NCBI Taxonomy" id="67296"/>
    <lineage>
        <taxon>Bacteria</taxon>
        <taxon>Bacillati</taxon>
        <taxon>Actinomycetota</taxon>
        <taxon>Actinomycetes</taxon>
        <taxon>Kitasatosporales</taxon>
        <taxon>Streptomycetaceae</taxon>
        <taxon>Streptomyces</taxon>
    </lineage>
</organism>
<feature type="compositionally biased region" description="Polar residues" evidence="1">
    <location>
        <begin position="75"/>
        <end position="86"/>
    </location>
</feature>
<evidence type="ECO:0000256" key="1">
    <source>
        <dbReference type="SAM" id="MobiDB-lite"/>
    </source>
</evidence>
<protein>
    <submittedName>
        <fullName evidence="2">Uncharacterized protein</fullName>
    </submittedName>
</protein>
<sequence length="129" mass="13871">MSWAKPPRATPVLSARIAFADSDPKPIADTFSSAMSYGCVQCGPPTRTRGGLFAWSTGCIDGTRNSSARPCMSRSLPNGSSASTPLARSYTMDRVSRSNGRPSKLRSTKYCWSSGRIASRRKRACPMTG</sequence>
<accession>A0A919C9B4</accession>
<evidence type="ECO:0000313" key="2">
    <source>
        <dbReference type="EMBL" id="GHC89535.1"/>
    </source>
</evidence>
<gene>
    <name evidence="2" type="ORF">GCM10010334_22710</name>
</gene>